<dbReference type="AlphaFoldDB" id="A0A0F9QKH3"/>
<accession>A0A0F9QKH3</accession>
<reference evidence="1" key="1">
    <citation type="journal article" date="2015" name="Nature">
        <title>Complex archaea that bridge the gap between prokaryotes and eukaryotes.</title>
        <authorList>
            <person name="Spang A."/>
            <person name="Saw J.H."/>
            <person name="Jorgensen S.L."/>
            <person name="Zaremba-Niedzwiedzka K."/>
            <person name="Martijn J."/>
            <person name="Lind A.E."/>
            <person name="van Eijk R."/>
            <person name="Schleper C."/>
            <person name="Guy L."/>
            <person name="Ettema T.J."/>
        </authorList>
    </citation>
    <scope>NUCLEOTIDE SEQUENCE</scope>
</reference>
<sequence length="59" mass="6877">MKNLFIERQSGNLLKLLLLREKEILSIRCIDKKGFVIEKVFVCVNSKIKKINSKTSKKL</sequence>
<proteinExistence type="predicted"/>
<evidence type="ECO:0000313" key="1">
    <source>
        <dbReference type="EMBL" id="KKN42944.1"/>
    </source>
</evidence>
<organism evidence="1">
    <name type="scientific">marine sediment metagenome</name>
    <dbReference type="NCBI Taxonomy" id="412755"/>
    <lineage>
        <taxon>unclassified sequences</taxon>
        <taxon>metagenomes</taxon>
        <taxon>ecological metagenomes</taxon>
    </lineage>
</organism>
<protein>
    <submittedName>
        <fullName evidence="1">Uncharacterized protein</fullName>
    </submittedName>
</protein>
<name>A0A0F9QKH3_9ZZZZ</name>
<comment type="caution">
    <text evidence="1">The sequence shown here is derived from an EMBL/GenBank/DDBJ whole genome shotgun (WGS) entry which is preliminary data.</text>
</comment>
<gene>
    <name evidence="1" type="ORF">LCGC14_0708040</name>
</gene>
<dbReference type="EMBL" id="LAZR01001546">
    <property type="protein sequence ID" value="KKN42944.1"/>
    <property type="molecule type" value="Genomic_DNA"/>
</dbReference>